<comment type="subcellular location">
    <subcellularLocation>
        <location evidence="8">Cytoplasm</location>
    </subcellularLocation>
</comment>
<dbReference type="InterPro" id="IPR023091">
    <property type="entry name" value="MetalPrtase_cat_dom_sf_prd"/>
</dbReference>
<dbReference type="GO" id="GO:0004222">
    <property type="term" value="F:metalloendopeptidase activity"/>
    <property type="evidence" value="ECO:0007669"/>
    <property type="project" value="InterPro"/>
</dbReference>
<dbReference type="EMBL" id="LNKA01000001">
    <property type="protein sequence ID" value="KTC66231.1"/>
    <property type="molecule type" value="Genomic_DNA"/>
</dbReference>
<dbReference type="PANTHER" id="PTHR46986">
    <property type="entry name" value="ENDORIBONUCLEASE YBEY, CHLOROPLASTIC"/>
    <property type="match status" value="1"/>
</dbReference>
<dbReference type="OrthoDB" id="9807740at2"/>
<evidence type="ECO:0000313" key="10">
    <source>
        <dbReference type="Proteomes" id="UP000054859"/>
    </source>
</evidence>
<dbReference type="InterPro" id="IPR020549">
    <property type="entry name" value="YbeY_CS"/>
</dbReference>
<dbReference type="GO" id="GO:0008270">
    <property type="term" value="F:zinc ion binding"/>
    <property type="evidence" value="ECO:0007669"/>
    <property type="project" value="UniProtKB-UniRule"/>
</dbReference>
<evidence type="ECO:0000256" key="5">
    <source>
        <dbReference type="ARBA" id="ARBA00022759"/>
    </source>
</evidence>
<dbReference type="PROSITE" id="PS01306">
    <property type="entry name" value="UPF0054"/>
    <property type="match status" value="1"/>
</dbReference>
<dbReference type="EC" id="3.1.-.-" evidence="8"/>
<evidence type="ECO:0000256" key="2">
    <source>
        <dbReference type="ARBA" id="ARBA00022517"/>
    </source>
</evidence>
<keyword evidence="10" id="KW-1185">Reference proteome</keyword>
<dbReference type="Gene3D" id="3.40.390.30">
    <property type="entry name" value="Metalloproteases ('zincins'), catalytic domain"/>
    <property type="match status" value="1"/>
</dbReference>
<dbReference type="GO" id="GO:0004521">
    <property type="term" value="F:RNA endonuclease activity"/>
    <property type="evidence" value="ECO:0007669"/>
    <property type="project" value="UniProtKB-UniRule"/>
</dbReference>
<keyword evidence="8" id="KW-0963">Cytoplasm</keyword>
<dbReference type="PANTHER" id="PTHR46986:SF1">
    <property type="entry name" value="ENDORIBONUCLEASE YBEY, CHLOROPLASTIC"/>
    <property type="match status" value="1"/>
</dbReference>
<evidence type="ECO:0000256" key="6">
    <source>
        <dbReference type="ARBA" id="ARBA00022801"/>
    </source>
</evidence>
<evidence type="ECO:0000256" key="7">
    <source>
        <dbReference type="ARBA" id="ARBA00022833"/>
    </source>
</evidence>
<dbReference type="GO" id="GO:0006364">
    <property type="term" value="P:rRNA processing"/>
    <property type="evidence" value="ECO:0007669"/>
    <property type="project" value="UniProtKB-UniRule"/>
</dbReference>
<feature type="binding site" evidence="8">
    <location>
        <position position="114"/>
    </location>
    <ligand>
        <name>Zn(2+)</name>
        <dbReference type="ChEBI" id="CHEBI:29105"/>
        <note>catalytic</note>
    </ligand>
</feature>
<comment type="function">
    <text evidence="8">Single strand-specific metallo-endoribonuclease involved in late-stage 70S ribosome quality control and in maturation of the 3' terminus of the 16S rRNA.</text>
</comment>
<organism evidence="9 10">
    <name type="scientific">Legionella adelaidensis</name>
    <dbReference type="NCBI Taxonomy" id="45056"/>
    <lineage>
        <taxon>Bacteria</taxon>
        <taxon>Pseudomonadati</taxon>
        <taxon>Pseudomonadota</taxon>
        <taxon>Gammaproteobacteria</taxon>
        <taxon>Legionellales</taxon>
        <taxon>Legionellaceae</taxon>
        <taxon>Legionella</taxon>
    </lineage>
</organism>
<accession>A0A0W0R5C3</accession>
<dbReference type="HAMAP" id="MF_00009">
    <property type="entry name" value="Endoribonucl_YbeY"/>
    <property type="match status" value="1"/>
</dbReference>
<dbReference type="SUPFAM" id="SSF55486">
    <property type="entry name" value="Metalloproteases ('zincins'), catalytic domain"/>
    <property type="match status" value="1"/>
</dbReference>
<keyword evidence="6 8" id="KW-0378">Hydrolase</keyword>
<dbReference type="AlphaFoldDB" id="A0A0W0R5C3"/>
<dbReference type="Proteomes" id="UP000054859">
    <property type="component" value="Unassembled WGS sequence"/>
</dbReference>
<evidence type="ECO:0000256" key="3">
    <source>
        <dbReference type="ARBA" id="ARBA00022722"/>
    </source>
</evidence>
<gene>
    <name evidence="8" type="primary">ybeY</name>
    <name evidence="9" type="ORF">Lade_0889</name>
</gene>
<evidence type="ECO:0000256" key="8">
    <source>
        <dbReference type="HAMAP-Rule" id="MF_00009"/>
    </source>
</evidence>
<name>A0A0W0R5C3_9GAMM</name>
<evidence type="ECO:0000256" key="4">
    <source>
        <dbReference type="ARBA" id="ARBA00022723"/>
    </source>
</evidence>
<keyword evidence="8" id="KW-0698">rRNA processing</keyword>
<reference evidence="9 10" key="1">
    <citation type="submission" date="2015-11" db="EMBL/GenBank/DDBJ databases">
        <title>Identification of large and diverse effector repertoires of 38 Legionella species.</title>
        <authorList>
            <person name="Burstein D."/>
            <person name="Amaro F."/>
            <person name="Zusman T."/>
            <person name="Lifshitz Z."/>
            <person name="Cohen O."/>
            <person name="Gilbert J.A."/>
            <person name="Pupko T."/>
            <person name="Shuman H.A."/>
            <person name="Segal G."/>
        </authorList>
    </citation>
    <scope>NUCLEOTIDE SEQUENCE [LARGE SCALE GENOMIC DNA]</scope>
    <source>
        <strain evidence="9 10">1762-AUS-E</strain>
    </source>
</reference>
<dbReference type="PATRIC" id="fig|45056.6.peg.919"/>
<evidence type="ECO:0000313" key="9">
    <source>
        <dbReference type="EMBL" id="KTC66231.1"/>
    </source>
</evidence>
<dbReference type="InterPro" id="IPR002036">
    <property type="entry name" value="YbeY"/>
</dbReference>
<evidence type="ECO:0000256" key="1">
    <source>
        <dbReference type="ARBA" id="ARBA00010875"/>
    </source>
</evidence>
<dbReference type="RefSeq" id="WP_058461923.1">
    <property type="nucleotide sequence ID" value="NZ_CAAAHS010000005.1"/>
</dbReference>
<keyword evidence="4 8" id="KW-0479">Metal-binding</keyword>
<dbReference type="Pfam" id="PF02130">
    <property type="entry name" value="YbeY"/>
    <property type="match status" value="1"/>
</dbReference>
<comment type="cofactor">
    <cofactor evidence="8">
        <name>Zn(2+)</name>
        <dbReference type="ChEBI" id="CHEBI:29105"/>
    </cofactor>
    <text evidence="8">Binds 1 zinc ion.</text>
</comment>
<comment type="caution">
    <text evidence="9">The sequence shown here is derived from an EMBL/GenBank/DDBJ whole genome shotgun (WGS) entry which is preliminary data.</text>
</comment>
<keyword evidence="2 8" id="KW-0690">Ribosome biogenesis</keyword>
<protein>
    <recommendedName>
        <fullName evidence="8">Endoribonuclease YbeY</fullName>
        <ecNumber evidence="8">3.1.-.-</ecNumber>
    </recommendedName>
</protein>
<feature type="binding site" evidence="8">
    <location>
        <position position="124"/>
    </location>
    <ligand>
        <name>Zn(2+)</name>
        <dbReference type="ChEBI" id="CHEBI:29105"/>
        <note>catalytic</note>
    </ligand>
</feature>
<keyword evidence="5 8" id="KW-0255">Endonuclease</keyword>
<feature type="binding site" evidence="8">
    <location>
        <position position="118"/>
    </location>
    <ligand>
        <name>Zn(2+)</name>
        <dbReference type="ChEBI" id="CHEBI:29105"/>
        <note>catalytic</note>
    </ligand>
</feature>
<comment type="similarity">
    <text evidence="1 8">Belongs to the endoribonuclease YbeY family.</text>
</comment>
<dbReference type="NCBIfam" id="TIGR00043">
    <property type="entry name" value="rRNA maturation RNase YbeY"/>
    <property type="match status" value="1"/>
</dbReference>
<dbReference type="STRING" id="45056.Lade_0889"/>
<keyword evidence="3 8" id="KW-0540">Nuclease</keyword>
<keyword evidence="7 8" id="KW-0862">Zinc</keyword>
<sequence length="160" mass="17949">MDTHIDIQNVCSDTLPVTDTMITTWAKSALNNRIEAADLTIRIVDSAEITHLNATYRKKNKATNVLAFPANLPKEIAEQYPLLGDVIICPTVLKEESEKLAKPIEAHWAHIVIHGVLHLLGYDHIKESEAEIMQAVETQLLTDLGYPDPYYESLEGMELE</sequence>
<proteinExistence type="inferred from homology"/>
<dbReference type="GO" id="GO:0005737">
    <property type="term" value="C:cytoplasm"/>
    <property type="evidence" value="ECO:0007669"/>
    <property type="project" value="UniProtKB-SubCell"/>
</dbReference>